<evidence type="ECO:0000313" key="3">
    <source>
        <dbReference type="Proteomes" id="UP000582974"/>
    </source>
</evidence>
<comment type="caution">
    <text evidence="2">The sequence shown here is derived from an EMBL/GenBank/DDBJ whole genome shotgun (WGS) entry which is preliminary data.</text>
</comment>
<evidence type="ECO:0000256" key="1">
    <source>
        <dbReference type="SAM" id="MobiDB-lite"/>
    </source>
</evidence>
<accession>A0A838AFW7</accession>
<evidence type="ECO:0000313" key="2">
    <source>
        <dbReference type="EMBL" id="MBA0128142.1"/>
    </source>
</evidence>
<protein>
    <recommendedName>
        <fullName evidence="4">Protein RecA</fullName>
    </recommendedName>
</protein>
<dbReference type="Proteomes" id="UP000582974">
    <property type="component" value="Unassembled WGS sequence"/>
</dbReference>
<gene>
    <name evidence="2" type="ORF">H0B56_21565</name>
</gene>
<reference evidence="2 3" key="1">
    <citation type="submission" date="2020-07" db="EMBL/GenBank/DDBJ databases">
        <title>Genome of Haloechinothrix sp.</title>
        <authorList>
            <person name="Tang S.-K."/>
            <person name="Yang L."/>
            <person name="Zhu W.-Y."/>
        </authorList>
    </citation>
    <scope>NUCLEOTIDE SEQUENCE [LARGE SCALE GENOMIC DNA]</scope>
    <source>
        <strain evidence="2 3">YIM 98757</strain>
    </source>
</reference>
<keyword evidence="3" id="KW-1185">Reference proteome</keyword>
<sequence>MAAATGRGPATGRLLPVRPELSAALPLGGLRRGSTVSVRGSRALLFALLAEATTRGSWAAIVGMPDIGAVAAAELGVDVRRLAVVPAQGTELLSVTAALLDGLDLVVLGDGLLARHALSRQQTEKLTARARHREAVLLAADAFPGAELELRCTPGRWYGLDESGGYGYLRERAVTVHGSGRGAAAKPVRVSVLLPGPSGGVAAPHSSGTETSRVREAG</sequence>
<proteinExistence type="predicted"/>
<dbReference type="EMBL" id="JACCKD010000009">
    <property type="protein sequence ID" value="MBA0128142.1"/>
    <property type="molecule type" value="Genomic_DNA"/>
</dbReference>
<name>A0A838AFW7_9PSEU</name>
<evidence type="ECO:0008006" key="4">
    <source>
        <dbReference type="Google" id="ProtNLM"/>
    </source>
</evidence>
<feature type="region of interest" description="Disordered" evidence="1">
    <location>
        <begin position="196"/>
        <end position="218"/>
    </location>
</feature>
<organism evidence="2 3">
    <name type="scientific">Haloechinothrix aidingensis</name>
    <dbReference type="NCBI Taxonomy" id="2752311"/>
    <lineage>
        <taxon>Bacteria</taxon>
        <taxon>Bacillati</taxon>
        <taxon>Actinomycetota</taxon>
        <taxon>Actinomycetes</taxon>
        <taxon>Pseudonocardiales</taxon>
        <taxon>Pseudonocardiaceae</taxon>
        <taxon>Haloechinothrix</taxon>
    </lineage>
</organism>
<dbReference type="AlphaFoldDB" id="A0A838AFW7"/>